<accession>A0A6M2EF87</accession>
<organism evidence="1">
    <name type="scientific">Populus davidiana</name>
    <dbReference type="NCBI Taxonomy" id="266767"/>
    <lineage>
        <taxon>Eukaryota</taxon>
        <taxon>Viridiplantae</taxon>
        <taxon>Streptophyta</taxon>
        <taxon>Embryophyta</taxon>
        <taxon>Tracheophyta</taxon>
        <taxon>Spermatophyta</taxon>
        <taxon>Magnoliopsida</taxon>
        <taxon>eudicotyledons</taxon>
        <taxon>Gunneridae</taxon>
        <taxon>Pentapetalae</taxon>
        <taxon>rosids</taxon>
        <taxon>fabids</taxon>
        <taxon>Malpighiales</taxon>
        <taxon>Salicaceae</taxon>
        <taxon>Saliceae</taxon>
        <taxon>Populus</taxon>
    </lineage>
</organism>
<protein>
    <submittedName>
        <fullName evidence="1">Uncharacterized protein</fullName>
    </submittedName>
</protein>
<proteinExistence type="predicted"/>
<dbReference type="AlphaFoldDB" id="A0A6M2EF87"/>
<name>A0A6M2EF87_9ROSI</name>
<dbReference type="EMBL" id="GILB01003507">
    <property type="protein sequence ID" value="NUU83840.1"/>
    <property type="molecule type" value="Transcribed_RNA"/>
</dbReference>
<sequence>MLVNLCLIIQRMVNWPSSACLKGIIDYSLVHFCLDSKCCIILVQAQVFSRMTIHLITRQLFHSPPSYSCTPICVSSTFSGEVMNSLSGTSTHCSLAFVCNFSLGSCLYPFGITSETFT</sequence>
<evidence type="ECO:0000313" key="1">
    <source>
        <dbReference type="EMBL" id="NUU83840.1"/>
    </source>
</evidence>
<reference evidence="1" key="1">
    <citation type="submission" date="2020-03" db="EMBL/GenBank/DDBJ databases">
        <authorList>
            <person name="Zhang R."/>
        </authorList>
    </citation>
    <scope>NUCLEOTIDE SEQUENCE</scope>
</reference>